<feature type="region of interest" description="Disordered" evidence="1">
    <location>
        <begin position="1"/>
        <end position="73"/>
    </location>
</feature>
<dbReference type="InterPro" id="IPR025571">
    <property type="entry name" value="YqfQ"/>
</dbReference>
<keyword evidence="3" id="KW-1185">Reference proteome</keyword>
<dbReference type="EMBL" id="LNQP01000064">
    <property type="protein sequence ID" value="KSU86828.1"/>
    <property type="molecule type" value="Genomic_DNA"/>
</dbReference>
<protein>
    <recommendedName>
        <fullName evidence="4">YqfQ-like protein</fullName>
    </recommendedName>
</protein>
<name>A0A0V8JIN2_9BACI</name>
<feature type="compositionally biased region" description="Basic and acidic residues" evidence="1">
    <location>
        <begin position="171"/>
        <end position="191"/>
    </location>
</feature>
<reference evidence="2 3" key="1">
    <citation type="submission" date="2015-11" db="EMBL/GenBank/DDBJ databases">
        <title>Bacillus caseinolyticus sp nov.</title>
        <authorList>
            <person name="Dastager S.G."/>
            <person name="Mawlankar R."/>
        </authorList>
    </citation>
    <scope>NUCLEOTIDE SEQUENCE [LARGE SCALE GENOMIC DNA]</scope>
    <source>
        <strain evidence="2 3">SGD-V-76</strain>
    </source>
</reference>
<sequence length="216" mass="23619">MIPRRPSFPPRMQSPFGPTNTQQTFFPNTQGINPQRTSRGPGNLLARIFGRGRSGARGPEAIGGSGAAGSQRMIPPTSLFNTVQSAATPASSASLLSNLQNLTNPATLSSMMTNIQKVIKVAETMGPMVQQYGPLVKNAPSLLKMYQLLRTADTDEGEENDANNDSEEKENEVSKQVDGLKEDEKEKKSESDEFDFDNQEIKSVKKVRQSTPKLYI</sequence>
<evidence type="ECO:0000313" key="3">
    <source>
        <dbReference type="Proteomes" id="UP000053681"/>
    </source>
</evidence>
<dbReference type="AlphaFoldDB" id="A0A0V8JIN2"/>
<evidence type="ECO:0008006" key="4">
    <source>
        <dbReference type="Google" id="ProtNLM"/>
    </source>
</evidence>
<evidence type="ECO:0000313" key="2">
    <source>
        <dbReference type="EMBL" id="KSU86828.1"/>
    </source>
</evidence>
<feature type="compositionally biased region" description="Polar residues" evidence="1">
    <location>
        <begin position="31"/>
        <end position="40"/>
    </location>
</feature>
<dbReference type="Proteomes" id="UP000053681">
    <property type="component" value="Unassembled WGS sequence"/>
</dbReference>
<dbReference type="Pfam" id="PF14181">
    <property type="entry name" value="YqfQ"/>
    <property type="match status" value="1"/>
</dbReference>
<feature type="compositionally biased region" description="Acidic residues" evidence="1">
    <location>
        <begin position="154"/>
        <end position="170"/>
    </location>
</feature>
<gene>
    <name evidence="2" type="ORF">AS180_16420</name>
</gene>
<organism evidence="2 3">
    <name type="scientific">Priestia veravalensis</name>
    <dbReference type="NCBI Taxonomy" id="1414648"/>
    <lineage>
        <taxon>Bacteria</taxon>
        <taxon>Bacillati</taxon>
        <taxon>Bacillota</taxon>
        <taxon>Bacilli</taxon>
        <taxon>Bacillales</taxon>
        <taxon>Bacillaceae</taxon>
        <taxon>Priestia</taxon>
    </lineage>
</organism>
<feature type="compositionally biased region" description="Low complexity" evidence="1">
    <location>
        <begin position="18"/>
        <end position="30"/>
    </location>
</feature>
<dbReference type="RefSeq" id="WP_062687168.1">
    <property type="nucleotide sequence ID" value="NZ_KQ758679.1"/>
</dbReference>
<accession>A0A0V8JIN2</accession>
<evidence type="ECO:0000256" key="1">
    <source>
        <dbReference type="SAM" id="MobiDB-lite"/>
    </source>
</evidence>
<comment type="caution">
    <text evidence="2">The sequence shown here is derived from an EMBL/GenBank/DDBJ whole genome shotgun (WGS) entry which is preliminary data.</text>
</comment>
<feature type="region of interest" description="Disordered" evidence="1">
    <location>
        <begin position="152"/>
        <end position="199"/>
    </location>
</feature>
<proteinExistence type="predicted"/>